<dbReference type="OrthoDB" id="2376696at2"/>
<evidence type="ECO:0000313" key="2">
    <source>
        <dbReference type="Proteomes" id="UP000283095"/>
    </source>
</evidence>
<proteinExistence type="predicted"/>
<dbReference type="InterPro" id="IPR020256">
    <property type="entry name" value="Spore_coat_CotJA"/>
</dbReference>
<dbReference type="EMBL" id="CP026095">
    <property type="protein sequence ID" value="AZV43762.1"/>
    <property type="molecule type" value="Genomic_DNA"/>
</dbReference>
<evidence type="ECO:0000313" key="1">
    <source>
        <dbReference type="EMBL" id="AZV43762.1"/>
    </source>
</evidence>
<dbReference type="KEGG" id="pasa:BAOM_3153"/>
<dbReference type="RefSeq" id="WP_127760875.1">
    <property type="nucleotide sequence ID" value="NZ_CP026095.1"/>
</dbReference>
<protein>
    <submittedName>
        <fullName evidence="1">CotJA</fullName>
    </submittedName>
</protein>
<dbReference type="AlphaFoldDB" id="A0A3Q9RKE4"/>
<organism evidence="1 2">
    <name type="scientific">Peribacillus asahii</name>
    <dbReference type="NCBI Taxonomy" id="228899"/>
    <lineage>
        <taxon>Bacteria</taxon>
        <taxon>Bacillati</taxon>
        <taxon>Bacillota</taxon>
        <taxon>Bacilli</taxon>
        <taxon>Bacillales</taxon>
        <taxon>Bacillaceae</taxon>
        <taxon>Peribacillus</taxon>
    </lineage>
</organism>
<name>A0A3Q9RKE4_9BACI</name>
<dbReference type="Proteomes" id="UP000283095">
    <property type="component" value="Chromosome"/>
</dbReference>
<reference evidence="1 2" key="1">
    <citation type="submission" date="2018-01" db="EMBL/GenBank/DDBJ databases">
        <title>Bacillus asahii Genome sequencing and assembly.</title>
        <authorList>
            <person name="Jiang H."/>
            <person name="Feng Y."/>
            <person name="Zhao F."/>
            <person name="Lin X."/>
        </authorList>
    </citation>
    <scope>NUCLEOTIDE SEQUENCE [LARGE SCALE GENOMIC DNA]</scope>
    <source>
        <strain evidence="1 2">OM18</strain>
    </source>
</reference>
<gene>
    <name evidence="1" type="primary">cotJA</name>
    <name evidence="1" type="ORF">BAOM_3153</name>
</gene>
<accession>A0A3Q9RKE4</accession>
<dbReference type="Pfam" id="PF11007">
    <property type="entry name" value="CotJA"/>
    <property type="match status" value="1"/>
</dbReference>
<sequence length="79" mass="9563">MSQQHEQPFTQVKAWQPFHSPFDPCPPIGNKFYRTPINIYMTFQPPNLEQFSPQEALRSGTLWKVFYDYYENPYRERDS</sequence>